<name>A0ABP8UTN4_9ACTN</name>
<dbReference type="EMBL" id="BAABHK010000023">
    <property type="protein sequence ID" value="GAA4638466.1"/>
    <property type="molecule type" value="Genomic_DNA"/>
</dbReference>
<keyword evidence="2" id="KW-1185">Reference proteome</keyword>
<reference evidence="2" key="1">
    <citation type="journal article" date="2019" name="Int. J. Syst. Evol. Microbiol.">
        <title>The Global Catalogue of Microorganisms (GCM) 10K type strain sequencing project: providing services to taxonomists for standard genome sequencing and annotation.</title>
        <authorList>
            <consortium name="The Broad Institute Genomics Platform"/>
            <consortium name="The Broad Institute Genome Sequencing Center for Infectious Disease"/>
            <person name="Wu L."/>
            <person name="Ma J."/>
        </authorList>
    </citation>
    <scope>NUCLEOTIDE SEQUENCE [LARGE SCALE GENOMIC DNA]</scope>
    <source>
        <strain evidence="2">JCM 17939</strain>
    </source>
</reference>
<gene>
    <name evidence="1" type="ORF">GCM10023196_096210</name>
</gene>
<dbReference type="Gene3D" id="3.40.50.720">
    <property type="entry name" value="NAD(P)-binding Rossmann-like Domain"/>
    <property type="match status" value="1"/>
</dbReference>
<evidence type="ECO:0000313" key="2">
    <source>
        <dbReference type="Proteomes" id="UP001501442"/>
    </source>
</evidence>
<dbReference type="Proteomes" id="UP001501442">
    <property type="component" value="Unassembled WGS sequence"/>
</dbReference>
<accession>A0ABP8UTN4</accession>
<sequence>MLERGMPAYYADALIEVSRAYRDGGAETVTTTVSDLTGREPTSFEQFIRDHRAAFT</sequence>
<comment type="caution">
    <text evidence="1">The sequence shown here is derived from an EMBL/GenBank/DDBJ whole genome shotgun (WGS) entry which is preliminary data.</text>
</comment>
<evidence type="ECO:0000313" key="1">
    <source>
        <dbReference type="EMBL" id="GAA4638466.1"/>
    </source>
</evidence>
<organism evidence="1 2">
    <name type="scientific">Actinoallomurus vinaceus</name>
    <dbReference type="NCBI Taxonomy" id="1080074"/>
    <lineage>
        <taxon>Bacteria</taxon>
        <taxon>Bacillati</taxon>
        <taxon>Actinomycetota</taxon>
        <taxon>Actinomycetes</taxon>
        <taxon>Streptosporangiales</taxon>
        <taxon>Thermomonosporaceae</taxon>
        <taxon>Actinoallomurus</taxon>
    </lineage>
</organism>
<proteinExistence type="predicted"/>
<protein>
    <submittedName>
        <fullName evidence="1">Uncharacterized protein</fullName>
    </submittedName>
</protein>